<feature type="domain" description="Glycosyltransferase Maf N-terminal" evidence="2">
    <location>
        <begin position="72"/>
        <end position="121"/>
    </location>
</feature>
<proteinExistence type="predicted"/>
<dbReference type="RefSeq" id="WP_096180606.1">
    <property type="nucleotide sequence ID" value="NZ_BDUF01000010.1"/>
</dbReference>
<evidence type="ECO:0000259" key="1">
    <source>
        <dbReference type="Pfam" id="PF01973"/>
    </source>
</evidence>
<dbReference type="Pfam" id="PF01973">
    <property type="entry name" value="MptE-like"/>
    <property type="match status" value="1"/>
</dbReference>
<evidence type="ECO:0008006" key="5">
    <source>
        <dbReference type="Google" id="ProtNLM"/>
    </source>
</evidence>
<keyword evidence="4" id="KW-1185">Reference proteome</keyword>
<comment type="caution">
    <text evidence="3">The sequence shown here is derived from an EMBL/GenBank/DDBJ whole genome shotgun (WGS) entry which is preliminary data.</text>
</comment>
<dbReference type="Pfam" id="PF20157">
    <property type="entry name" value="Maf_flag10_N"/>
    <property type="match status" value="1"/>
</dbReference>
<name>A0A292YJG1_9BACL</name>
<evidence type="ECO:0000313" key="4">
    <source>
        <dbReference type="Proteomes" id="UP000217785"/>
    </source>
</evidence>
<evidence type="ECO:0000259" key="2">
    <source>
        <dbReference type="Pfam" id="PF20157"/>
    </source>
</evidence>
<reference evidence="4" key="1">
    <citation type="submission" date="2017-07" db="EMBL/GenBank/DDBJ databases">
        <title>Draft genome sequence of Effusibacillus lacus strain skLN1.</title>
        <authorList>
            <person name="Watanabe M."/>
            <person name="Kojima H."/>
            <person name="Fukui M."/>
        </authorList>
    </citation>
    <scope>NUCLEOTIDE SEQUENCE [LARGE SCALE GENOMIC DNA]</scope>
    <source>
        <strain evidence="4">skLN1</strain>
    </source>
</reference>
<dbReference type="InterPro" id="IPR045376">
    <property type="entry name" value="Maf_N"/>
</dbReference>
<protein>
    <recommendedName>
        <fullName evidence="5">Motility accessory factor</fullName>
    </recommendedName>
</protein>
<dbReference type="PANTHER" id="PTHR41786:SF1">
    <property type="entry name" value="6-HYDROXYMETHYLPTERIN DIPHOSPHOKINASE MPTE-LIKE DOMAIN-CONTAINING PROTEIN"/>
    <property type="match status" value="1"/>
</dbReference>
<accession>A0A292YJG1</accession>
<organism evidence="3 4">
    <name type="scientific">Effusibacillus lacus</name>
    <dbReference type="NCBI Taxonomy" id="1348429"/>
    <lineage>
        <taxon>Bacteria</taxon>
        <taxon>Bacillati</taxon>
        <taxon>Bacillota</taxon>
        <taxon>Bacilli</taxon>
        <taxon>Bacillales</taxon>
        <taxon>Alicyclobacillaceae</taxon>
        <taxon>Effusibacillus</taxon>
    </lineage>
</organism>
<dbReference type="PANTHER" id="PTHR41786">
    <property type="entry name" value="MOTILITY ACCESSORY FACTOR MAF"/>
    <property type="match status" value="1"/>
</dbReference>
<dbReference type="Proteomes" id="UP000217785">
    <property type="component" value="Unassembled WGS sequence"/>
</dbReference>
<evidence type="ECO:0000313" key="3">
    <source>
        <dbReference type="EMBL" id="GAX88903.1"/>
    </source>
</evidence>
<sequence>MFFQSNQELLKQRFHVEIEPVNSTKYETIIAKNGDPTMVVIENSKKYAIHSKFDPRKEANRWTQSIQGTPGTTYFVYGFGLGYHIENLLDNCEEDDTVVVIEPSKELLSFSLNARDYTDLIMDGRFVLYIEPSEDDLDFLYSNHINYVDLDSLKFQHLSPYEQLFPSHYELTTEKFFKKISEKKVDLNTVFYFAEKWQKNYVRNLSSIVNSSPFSVLQETNSFENRPIVIVSAGPSLDKNIQLLREIDDKALIICAGSTIRSFAKHDILPHIVVTIDGGEVNAQHFRSLSIKDYHLFFSGSCHPEIPTNHKGPAWYFQNWEKHFDDWINDEVLQMNPGFLRSGPSVANFCFDLAVKLKGNPICFIGQDLAYTNNRTHASGSLFENTQVSENKHSLSIPGYHRDTVLTDVSMYSMLKYFENYIYVLRRQGYEDPVVINATEGGAKIKGTEQMSFRQFIDKYCKDSFDPRKKLDILHKNNRFDRNISERLINLLEKYVIEVEQIKTLAGKGKKISEKLVSCYRLQKNNDIANLIEKLDQIDASIKELEGRHVFLSIMMQVGIFKVLKGFKPVPNETEREKGIRIGNQSMTLYNSLQHTAKEMIPVINEVIEDLKGSEI</sequence>
<dbReference type="EMBL" id="BDUF01000010">
    <property type="protein sequence ID" value="GAX88903.1"/>
    <property type="molecule type" value="Genomic_DNA"/>
</dbReference>
<dbReference type="OrthoDB" id="5291305at2"/>
<feature type="domain" description="6-hydroxymethylpterin diphosphokinase MptE-like" evidence="1">
    <location>
        <begin position="199"/>
        <end position="373"/>
    </location>
</feature>
<dbReference type="AlphaFoldDB" id="A0A292YJG1"/>
<gene>
    <name evidence="3" type="ORF">EFBL_0517</name>
</gene>
<dbReference type="InterPro" id="IPR002826">
    <property type="entry name" value="MptE-like"/>
</dbReference>